<name>A0A1Q6F1Y5_9BACT</name>
<accession>A0A1Q6F1Y5</accession>
<dbReference type="RefSeq" id="WP_009599008.1">
    <property type="nucleotide sequence ID" value="NZ_CATXLZ010000026.1"/>
</dbReference>
<proteinExistence type="predicted"/>
<protein>
    <submittedName>
        <fullName evidence="1">Uncharacterized protein</fullName>
    </submittedName>
</protein>
<evidence type="ECO:0000313" key="2">
    <source>
        <dbReference type="Proteomes" id="UP000187417"/>
    </source>
</evidence>
<comment type="caution">
    <text evidence="1">The sequence shown here is derived from an EMBL/GenBank/DDBJ whole genome shotgun (WGS) entry which is preliminary data.</text>
</comment>
<gene>
    <name evidence="1" type="ORF">BHV66_10675</name>
</gene>
<organism evidence="1 2">
    <name type="scientific">Alistipes putredinis</name>
    <dbReference type="NCBI Taxonomy" id="28117"/>
    <lineage>
        <taxon>Bacteria</taxon>
        <taxon>Pseudomonadati</taxon>
        <taxon>Bacteroidota</taxon>
        <taxon>Bacteroidia</taxon>
        <taxon>Bacteroidales</taxon>
        <taxon>Rikenellaceae</taxon>
        <taxon>Alistipes</taxon>
    </lineage>
</organism>
<evidence type="ECO:0000313" key="1">
    <source>
        <dbReference type="EMBL" id="OKY92909.1"/>
    </source>
</evidence>
<dbReference type="Proteomes" id="UP000187417">
    <property type="component" value="Unassembled WGS sequence"/>
</dbReference>
<dbReference type="AlphaFoldDB" id="A0A1Q6F1Y5"/>
<reference evidence="1 2" key="1">
    <citation type="journal article" date="2016" name="Nat. Biotechnol.">
        <title>Measurement of bacterial replication rates in microbial communities.</title>
        <authorList>
            <person name="Brown C.T."/>
            <person name="Olm M.R."/>
            <person name="Thomas B.C."/>
            <person name="Banfield J.F."/>
        </authorList>
    </citation>
    <scope>NUCLEOTIDE SEQUENCE [LARGE SCALE GENOMIC DNA]</scope>
    <source>
        <strain evidence="1">CAG:67_53_122</strain>
    </source>
</reference>
<dbReference type="EMBL" id="MNQH01000053">
    <property type="protein sequence ID" value="OKY92909.1"/>
    <property type="molecule type" value="Genomic_DNA"/>
</dbReference>
<dbReference type="GeneID" id="92757542"/>
<sequence length="246" mass="29152">MPQKSYTLGNLLQDCLDCDIRKSDIRQFFDDLKKKAHFVYAILCGAPKSVFWITLDDEESHPDEKTFSVAEFNDNYENFDSRIDSFRVNFNAYFFREQWATKFPEWELMENPFNGEERFCATSRKELTVEIFVTEYPHLLAYLCRRAVLENAPFELTRETIKHYGFSREDVKLLRDCIASNNRRIIDELREEYERLKAIDCLQVVPPKRRGRKPKAEVSAEIQPIAKKPRTRISRKKFVPTRSVKS</sequence>